<dbReference type="Proteomes" id="UP001500506">
    <property type="component" value="Unassembled WGS sequence"/>
</dbReference>
<accession>A0ABN2KUP5</accession>
<organism evidence="2 3">
    <name type="scientific">Agromyces humatus</name>
    <dbReference type="NCBI Taxonomy" id="279573"/>
    <lineage>
        <taxon>Bacteria</taxon>
        <taxon>Bacillati</taxon>
        <taxon>Actinomycetota</taxon>
        <taxon>Actinomycetes</taxon>
        <taxon>Micrococcales</taxon>
        <taxon>Microbacteriaceae</taxon>
        <taxon>Agromyces</taxon>
    </lineage>
</organism>
<evidence type="ECO:0000313" key="3">
    <source>
        <dbReference type="Proteomes" id="UP001500506"/>
    </source>
</evidence>
<feature type="chain" id="PRO_5047394942" evidence="1">
    <location>
        <begin position="35"/>
        <end position="369"/>
    </location>
</feature>
<keyword evidence="3" id="KW-1185">Reference proteome</keyword>
<dbReference type="RefSeq" id="WP_232498062.1">
    <property type="nucleotide sequence ID" value="NZ_BAAANH010000006.1"/>
</dbReference>
<dbReference type="EMBL" id="BAAANH010000006">
    <property type="protein sequence ID" value="GAA1766751.1"/>
    <property type="molecule type" value="Genomic_DNA"/>
</dbReference>
<evidence type="ECO:0000313" key="2">
    <source>
        <dbReference type="EMBL" id="GAA1766751.1"/>
    </source>
</evidence>
<reference evidence="2 3" key="1">
    <citation type="journal article" date="2019" name="Int. J. Syst. Evol. Microbiol.">
        <title>The Global Catalogue of Microorganisms (GCM) 10K type strain sequencing project: providing services to taxonomists for standard genome sequencing and annotation.</title>
        <authorList>
            <consortium name="The Broad Institute Genomics Platform"/>
            <consortium name="The Broad Institute Genome Sequencing Center for Infectious Disease"/>
            <person name="Wu L."/>
            <person name="Ma J."/>
        </authorList>
    </citation>
    <scope>NUCLEOTIDE SEQUENCE [LARGE SCALE GENOMIC DNA]</scope>
    <source>
        <strain evidence="2 3">JCM 14319</strain>
    </source>
</reference>
<name>A0ABN2KUP5_9MICO</name>
<evidence type="ECO:0000256" key="1">
    <source>
        <dbReference type="SAM" id="SignalP"/>
    </source>
</evidence>
<keyword evidence="1" id="KW-0732">Signal</keyword>
<dbReference type="Pfam" id="PF17963">
    <property type="entry name" value="Big_9"/>
    <property type="match status" value="1"/>
</dbReference>
<protein>
    <submittedName>
        <fullName evidence="2">Uncharacterized protein</fullName>
    </submittedName>
</protein>
<proteinExistence type="predicted"/>
<sequence length="369" mass="37267">MAGVIGSVVRAVTTTAGALALSLIPFAVPASASADDATAPPTSSPTSLAVPYLGTATIEPAQGWRITDCAAPAAASDLVTACDEGRVTLAATRYDAEAGPVTVPVPMTNGRTSMTFEYRVTLAAPEAPTLTSRRAPGPVAAGSVLLVPISDLGVECVVCAEGGTLSAVAVHPAEAGSLAATPTHLVFRPARDFRGDAELVARFADDFGTRSADAKYVVPIYRPGPDPLIAQSIFTRRDADGSATIDLATLAFASGGAEVQLAGCGAAIHGSVTCAADGTARYTSSSDIAVDQFSFRVVSADGEQASGSVTVVGEASDLPQAGPVPAHRSRGGDGVATRIVPRLPVEREQTSRGGVFAPLIGTLDRVGAR</sequence>
<comment type="caution">
    <text evidence="2">The sequence shown here is derived from an EMBL/GenBank/DDBJ whole genome shotgun (WGS) entry which is preliminary data.</text>
</comment>
<feature type="signal peptide" evidence="1">
    <location>
        <begin position="1"/>
        <end position="34"/>
    </location>
</feature>
<gene>
    <name evidence="2" type="ORF">GCM10009747_28840</name>
</gene>